<gene>
    <name evidence="3" type="ORF">F8M41_005456</name>
</gene>
<keyword evidence="4" id="KW-1185">Reference proteome</keyword>
<evidence type="ECO:0000313" key="4">
    <source>
        <dbReference type="Proteomes" id="UP000439903"/>
    </source>
</evidence>
<dbReference type="AlphaFoldDB" id="A0A8H3X841"/>
<keyword evidence="1" id="KW-0175">Coiled coil</keyword>
<accession>A0A8H3X841</accession>
<evidence type="ECO:0000256" key="1">
    <source>
        <dbReference type="SAM" id="Coils"/>
    </source>
</evidence>
<name>A0A8H3X841_GIGMA</name>
<comment type="caution">
    <text evidence="3">The sequence shown here is derived from an EMBL/GenBank/DDBJ whole genome shotgun (WGS) entry which is preliminary data.</text>
</comment>
<sequence length="108" mass="12667">MRSVFLSLKVVLFFNAATLKLKNEIDILKEKQEKEIDVLKERQEKGIIVLKERQEKEIGILKEKQEGLRNEFIAMLEGLRDINNVYNTNWEAILNKDEVVIPKAVKRT</sequence>
<dbReference type="EMBL" id="WTPW01001513">
    <property type="protein sequence ID" value="KAF0431050.1"/>
    <property type="molecule type" value="Genomic_DNA"/>
</dbReference>
<organism evidence="3 4">
    <name type="scientific">Gigaspora margarita</name>
    <dbReference type="NCBI Taxonomy" id="4874"/>
    <lineage>
        <taxon>Eukaryota</taxon>
        <taxon>Fungi</taxon>
        <taxon>Fungi incertae sedis</taxon>
        <taxon>Mucoromycota</taxon>
        <taxon>Glomeromycotina</taxon>
        <taxon>Glomeromycetes</taxon>
        <taxon>Diversisporales</taxon>
        <taxon>Gigasporaceae</taxon>
        <taxon>Gigaspora</taxon>
    </lineage>
</organism>
<protein>
    <submittedName>
        <fullName evidence="3">Uncharacterized protein</fullName>
    </submittedName>
</protein>
<keyword evidence="2" id="KW-0732">Signal</keyword>
<reference evidence="3 4" key="1">
    <citation type="journal article" date="2019" name="Environ. Microbiol.">
        <title>At the nexus of three kingdoms: the genome of the mycorrhizal fungus Gigaspora margarita provides insights into plant, endobacterial and fungal interactions.</title>
        <authorList>
            <person name="Venice F."/>
            <person name="Ghignone S."/>
            <person name="Salvioli di Fossalunga A."/>
            <person name="Amselem J."/>
            <person name="Novero M."/>
            <person name="Xianan X."/>
            <person name="Sedzielewska Toro K."/>
            <person name="Morin E."/>
            <person name="Lipzen A."/>
            <person name="Grigoriev I.V."/>
            <person name="Henrissat B."/>
            <person name="Martin F.M."/>
            <person name="Bonfante P."/>
        </authorList>
    </citation>
    <scope>NUCLEOTIDE SEQUENCE [LARGE SCALE GENOMIC DNA]</scope>
    <source>
        <strain evidence="3 4">BEG34</strain>
    </source>
</reference>
<feature type="chain" id="PRO_5034157006" evidence="2">
    <location>
        <begin position="21"/>
        <end position="108"/>
    </location>
</feature>
<dbReference type="OrthoDB" id="2420278at2759"/>
<feature type="coiled-coil region" evidence="1">
    <location>
        <begin position="22"/>
        <end position="71"/>
    </location>
</feature>
<dbReference type="Proteomes" id="UP000439903">
    <property type="component" value="Unassembled WGS sequence"/>
</dbReference>
<proteinExistence type="predicted"/>
<evidence type="ECO:0000256" key="2">
    <source>
        <dbReference type="SAM" id="SignalP"/>
    </source>
</evidence>
<feature type="signal peptide" evidence="2">
    <location>
        <begin position="1"/>
        <end position="20"/>
    </location>
</feature>
<evidence type="ECO:0000313" key="3">
    <source>
        <dbReference type="EMBL" id="KAF0431050.1"/>
    </source>
</evidence>